<proteinExistence type="predicted"/>
<keyword evidence="1" id="KW-1133">Transmembrane helix</keyword>
<organism evidence="2">
    <name type="scientific">marine metagenome</name>
    <dbReference type="NCBI Taxonomy" id="408172"/>
    <lineage>
        <taxon>unclassified sequences</taxon>
        <taxon>metagenomes</taxon>
        <taxon>ecological metagenomes</taxon>
    </lineage>
</organism>
<evidence type="ECO:0008006" key="3">
    <source>
        <dbReference type="Google" id="ProtNLM"/>
    </source>
</evidence>
<reference evidence="2" key="1">
    <citation type="submission" date="2018-05" db="EMBL/GenBank/DDBJ databases">
        <authorList>
            <person name="Lanie J.A."/>
            <person name="Ng W.-L."/>
            <person name="Kazmierczak K.M."/>
            <person name="Andrzejewski T.M."/>
            <person name="Davidsen T.M."/>
            <person name="Wayne K.J."/>
            <person name="Tettelin H."/>
            <person name="Glass J.I."/>
            <person name="Rusch D."/>
            <person name="Podicherti R."/>
            <person name="Tsui H.-C.T."/>
            <person name="Winkler M.E."/>
        </authorList>
    </citation>
    <scope>NUCLEOTIDE SEQUENCE</scope>
</reference>
<gene>
    <name evidence="2" type="ORF">METZ01_LOCUS26826</name>
</gene>
<accession>A0A381Q3S6</accession>
<evidence type="ECO:0000256" key="1">
    <source>
        <dbReference type="SAM" id="Phobius"/>
    </source>
</evidence>
<keyword evidence="1" id="KW-0472">Membrane</keyword>
<dbReference type="EMBL" id="UINC01001195">
    <property type="protein sequence ID" value="SUZ73972.1"/>
    <property type="molecule type" value="Genomic_DNA"/>
</dbReference>
<evidence type="ECO:0000313" key="2">
    <source>
        <dbReference type="EMBL" id="SUZ73972.1"/>
    </source>
</evidence>
<protein>
    <recommendedName>
        <fullName evidence="3">Glycosyltransferase RgtA/B/C/D-like domain-containing protein</fullName>
    </recommendedName>
</protein>
<feature type="transmembrane region" description="Helical" evidence="1">
    <location>
        <begin position="81"/>
        <end position="99"/>
    </location>
</feature>
<keyword evidence="1" id="KW-0812">Transmembrane</keyword>
<name>A0A381Q3S6_9ZZZZ</name>
<feature type="transmembrane region" description="Helical" evidence="1">
    <location>
        <begin position="20"/>
        <end position="44"/>
    </location>
</feature>
<sequence>MQARSWLNRLHPQTLLSATMLLYIEGLFNLVRGPFLAMVGAAMFPAAWGLANDRRWGWRLGVMAASLAVVWRLRWYGLGNPVTTALILLFPVVLLILLLHPTSREHQRIWFR</sequence>
<dbReference type="AlphaFoldDB" id="A0A381Q3S6"/>